<dbReference type="GO" id="GO:0003700">
    <property type="term" value="F:DNA-binding transcription factor activity"/>
    <property type="evidence" value="ECO:0007669"/>
    <property type="project" value="TreeGrafter"/>
</dbReference>
<dbReference type="PANTHER" id="PTHR30136:SF19">
    <property type="entry name" value="DNA-BINDING TRANSCRIPTIONAL REPRESSOR YIAJ"/>
    <property type="match status" value="1"/>
</dbReference>
<dbReference type="SUPFAM" id="SSF55781">
    <property type="entry name" value="GAF domain-like"/>
    <property type="match status" value="1"/>
</dbReference>
<proteinExistence type="predicted"/>
<reference evidence="5 6" key="1">
    <citation type="submission" date="2020-08" db="EMBL/GenBank/DDBJ databases">
        <title>Genome sequence of Erysipelothrix inopinata DSM 15511T.</title>
        <authorList>
            <person name="Hyun D.-W."/>
            <person name="Bae J.-W."/>
        </authorList>
    </citation>
    <scope>NUCLEOTIDE SEQUENCE [LARGE SCALE GENOMIC DNA]</scope>
    <source>
        <strain evidence="5 6">DSM 15511</strain>
    </source>
</reference>
<dbReference type="PANTHER" id="PTHR30136">
    <property type="entry name" value="HELIX-TURN-HELIX TRANSCRIPTIONAL REGULATOR, ICLR FAMILY"/>
    <property type="match status" value="1"/>
</dbReference>
<dbReference type="Proteomes" id="UP000515928">
    <property type="component" value="Chromosome"/>
</dbReference>
<evidence type="ECO:0000313" key="5">
    <source>
        <dbReference type="EMBL" id="QNN59862.1"/>
    </source>
</evidence>
<dbReference type="PROSITE" id="PS51078">
    <property type="entry name" value="ICLR_ED"/>
    <property type="match status" value="1"/>
</dbReference>
<evidence type="ECO:0000256" key="1">
    <source>
        <dbReference type="ARBA" id="ARBA00023015"/>
    </source>
</evidence>
<dbReference type="GO" id="GO:0003677">
    <property type="term" value="F:DNA binding"/>
    <property type="evidence" value="ECO:0007669"/>
    <property type="project" value="UniProtKB-KW"/>
</dbReference>
<dbReference type="InterPro" id="IPR005471">
    <property type="entry name" value="Tscrpt_reg_IclR_N"/>
</dbReference>
<keyword evidence="2" id="KW-0238">DNA-binding</keyword>
<feature type="domain" description="IclR-ED" evidence="4">
    <location>
        <begin position="72"/>
        <end position="252"/>
    </location>
</feature>
<dbReference type="InterPro" id="IPR029016">
    <property type="entry name" value="GAF-like_dom_sf"/>
</dbReference>
<dbReference type="SUPFAM" id="SSF46785">
    <property type="entry name" value="Winged helix' DNA-binding domain"/>
    <property type="match status" value="1"/>
</dbReference>
<evidence type="ECO:0000256" key="2">
    <source>
        <dbReference type="ARBA" id="ARBA00023125"/>
    </source>
</evidence>
<evidence type="ECO:0000259" key="4">
    <source>
        <dbReference type="PROSITE" id="PS51078"/>
    </source>
</evidence>
<dbReference type="InterPro" id="IPR036390">
    <property type="entry name" value="WH_DNA-bd_sf"/>
</dbReference>
<keyword evidence="6" id="KW-1185">Reference proteome</keyword>
<dbReference type="KEGG" id="eio:H9L01_05575"/>
<gene>
    <name evidence="5" type="ORF">H9L01_05575</name>
</gene>
<dbReference type="AlphaFoldDB" id="A0A7G9RW87"/>
<organism evidence="5 6">
    <name type="scientific">Erysipelothrix inopinata</name>
    <dbReference type="NCBI Taxonomy" id="225084"/>
    <lineage>
        <taxon>Bacteria</taxon>
        <taxon>Bacillati</taxon>
        <taxon>Bacillota</taxon>
        <taxon>Erysipelotrichia</taxon>
        <taxon>Erysipelotrichales</taxon>
        <taxon>Erysipelotrichaceae</taxon>
        <taxon>Erysipelothrix</taxon>
    </lineage>
</organism>
<dbReference type="Pfam" id="PF01614">
    <property type="entry name" value="IclR_C"/>
    <property type="match status" value="1"/>
</dbReference>
<dbReference type="SMART" id="SM00346">
    <property type="entry name" value="HTH_ICLR"/>
    <property type="match status" value="1"/>
</dbReference>
<protein>
    <submittedName>
        <fullName evidence="5">IclR family transcriptional regulator</fullName>
    </submittedName>
</protein>
<keyword evidence="1" id="KW-0805">Transcription regulation</keyword>
<name>A0A7G9RW87_9FIRM</name>
<dbReference type="RefSeq" id="WP_187532996.1">
    <property type="nucleotide sequence ID" value="NZ_CBCSHU010000002.1"/>
</dbReference>
<sequence length="254" mass="29020">MADDSTKNPVIGNIVDAFRVLDTINLEQEIGISSLAQKLDLPKTRIFRIMKSLEEVKAVKQLENSNYCLDYHMLKFAKGVTIKNRIIDIAEPHMKKAVEITGESINLGMEYKDDLVILRRMHGDFYQLQTSLRPVGDLYCSGMGKLFLAQRDDNDLKRYFTNVPQRTVRTITTFEEFKVQQENILASGLSFDDEEYEYGLSCYAVPIFDSKGVLQYAISISGPSSRLEYKGIDFLMDTLKECALEIQKDLELTQ</sequence>
<dbReference type="Gene3D" id="1.10.10.10">
    <property type="entry name" value="Winged helix-like DNA-binding domain superfamily/Winged helix DNA-binding domain"/>
    <property type="match status" value="1"/>
</dbReference>
<dbReference type="InterPro" id="IPR014757">
    <property type="entry name" value="Tscrpt_reg_IclR_C"/>
</dbReference>
<accession>A0A7G9RW87</accession>
<dbReference type="InterPro" id="IPR050707">
    <property type="entry name" value="HTH_MetabolicPath_Reg"/>
</dbReference>
<evidence type="ECO:0000256" key="3">
    <source>
        <dbReference type="ARBA" id="ARBA00023163"/>
    </source>
</evidence>
<keyword evidence="3" id="KW-0804">Transcription</keyword>
<evidence type="ECO:0000313" key="6">
    <source>
        <dbReference type="Proteomes" id="UP000515928"/>
    </source>
</evidence>
<dbReference type="Gene3D" id="3.30.450.40">
    <property type="match status" value="1"/>
</dbReference>
<dbReference type="GO" id="GO:0045892">
    <property type="term" value="P:negative regulation of DNA-templated transcription"/>
    <property type="evidence" value="ECO:0007669"/>
    <property type="project" value="TreeGrafter"/>
</dbReference>
<dbReference type="EMBL" id="CP060715">
    <property type="protein sequence ID" value="QNN59862.1"/>
    <property type="molecule type" value="Genomic_DNA"/>
</dbReference>
<dbReference type="InterPro" id="IPR036388">
    <property type="entry name" value="WH-like_DNA-bd_sf"/>
</dbReference>